<comment type="function">
    <text evidence="1">Plays a role in the recruitment of the exosome to pre-rRNA to mediate the 3'-5' end processing of the 5.8S rRNA.</text>
</comment>
<evidence type="ECO:0000256" key="2">
    <source>
        <dbReference type="SAM" id="MobiDB-lite"/>
    </source>
</evidence>
<evidence type="ECO:0000313" key="3">
    <source>
        <dbReference type="EMBL" id="KRX08509.1"/>
    </source>
</evidence>
<name>A0A0V0R2A3_PSEPJ</name>
<dbReference type="OMA" id="ITEGMSH"/>
<comment type="similarity">
    <text evidence="1">Belongs to the C1D family.</text>
</comment>
<keyword evidence="1" id="KW-0539">Nucleus</keyword>
<organism evidence="3 4">
    <name type="scientific">Pseudocohnilembus persalinus</name>
    <name type="common">Ciliate</name>
    <dbReference type="NCBI Taxonomy" id="266149"/>
    <lineage>
        <taxon>Eukaryota</taxon>
        <taxon>Sar</taxon>
        <taxon>Alveolata</taxon>
        <taxon>Ciliophora</taxon>
        <taxon>Intramacronucleata</taxon>
        <taxon>Oligohymenophorea</taxon>
        <taxon>Scuticociliatia</taxon>
        <taxon>Philasterida</taxon>
        <taxon>Pseudocohnilembidae</taxon>
        <taxon>Pseudocohnilembus</taxon>
    </lineage>
</organism>
<dbReference type="PANTHER" id="PTHR15341">
    <property type="entry name" value="SUN-COR STEROID HORMONE RECEPTOR CO-REPRESSOR"/>
    <property type="match status" value="1"/>
</dbReference>
<comment type="caution">
    <text evidence="3">The sequence shown here is derived from an EMBL/GenBank/DDBJ whole genome shotgun (WGS) entry which is preliminary data.</text>
</comment>
<dbReference type="PANTHER" id="PTHR15341:SF3">
    <property type="entry name" value="NUCLEAR NUCLEIC ACID-BINDING PROTEIN C1D"/>
    <property type="match status" value="1"/>
</dbReference>
<keyword evidence="1" id="KW-0963">Cytoplasm</keyword>
<accession>A0A0V0R2A3</accession>
<feature type="compositionally biased region" description="Basic and acidic residues" evidence="2">
    <location>
        <begin position="153"/>
        <end position="175"/>
    </location>
</feature>
<dbReference type="GO" id="GO:0003677">
    <property type="term" value="F:DNA binding"/>
    <property type="evidence" value="ECO:0007669"/>
    <property type="project" value="UniProtKB-KW"/>
</dbReference>
<dbReference type="OrthoDB" id="10261072at2759"/>
<dbReference type="GO" id="GO:0000460">
    <property type="term" value="P:maturation of 5.8S rRNA"/>
    <property type="evidence" value="ECO:0007669"/>
    <property type="project" value="TreeGrafter"/>
</dbReference>
<dbReference type="GO" id="GO:0000178">
    <property type="term" value="C:exosome (RNase complex)"/>
    <property type="evidence" value="ECO:0007669"/>
    <property type="project" value="TreeGrafter"/>
</dbReference>
<feature type="region of interest" description="Disordered" evidence="2">
    <location>
        <begin position="137"/>
        <end position="194"/>
    </location>
</feature>
<comment type="subcellular location">
    <subcellularLocation>
        <location evidence="1">Cytoplasm</location>
    </subcellularLocation>
    <subcellularLocation>
        <location evidence="1">Nucleus</location>
        <location evidence="1">Nucleolus</location>
    </subcellularLocation>
    <subcellularLocation>
        <location evidence="1">Nucleus</location>
    </subcellularLocation>
</comment>
<sequence>MEEENNQQEQQLHQQLDTVYQNLENIEQFIQLIEQQQNINKLEEHLTPEEFSNLNVNVAFALNSMYFSFLKSNGMGVKEHRVNQELNRVKQYMLKIKQTVAPEETQQNKRNFKVDSQVSGRIIQQVNSYNKVLEKQQAKQGEEQNQQQQLSEEELKQIKKQQKEEELKDIWEGNDNKQNPVKSRLTKGSLLPSQGHVNWKDQVANLLK</sequence>
<dbReference type="AlphaFoldDB" id="A0A0V0R2A3"/>
<dbReference type="InParanoid" id="A0A0V0R2A3"/>
<dbReference type="GO" id="GO:0003723">
    <property type="term" value="F:RNA binding"/>
    <property type="evidence" value="ECO:0007669"/>
    <property type="project" value="UniProtKB-UniRule"/>
</dbReference>
<dbReference type="GO" id="GO:0010468">
    <property type="term" value="P:regulation of gene expression"/>
    <property type="evidence" value="ECO:0007669"/>
    <property type="project" value="TreeGrafter"/>
</dbReference>
<dbReference type="Proteomes" id="UP000054937">
    <property type="component" value="Unassembled WGS sequence"/>
</dbReference>
<dbReference type="GO" id="GO:0005737">
    <property type="term" value="C:cytoplasm"/>
    <property type="evidence" value="ECO:0007669"/>
    <property type="project" value="UniProtKB-SubCell"/>
</dbReference>
<evidence type="ECO:0000313" key="4">
    <source>
        <dbReference type="Proteomes" id="UP000054937"/>
    </source>
</evidence>
<reference evidence="3 4" key="1">
    <citation type="journal article" date="2015" name="Sci. Rep.">
        <title>Genome of the facultative scuticociliatosis pathogen Pseudocohnilembus persalinus provides insight into its virulence through horizontal gene transfer.</title>
        <authorList>
            <person name="Xiong J."/>
            <person name="Wang G."/>
            <person name="Cheng J."/>
            <person name="Tian M."/>
            <person name="Pan X."/>
            <person name="Warren A."/>
            <person name="Jiang C."/>
            <person name="Yuan D."/>
            <person name="Miao W."/>
        </authorList>
    </citation>
    <scope>NUCLEOTIDE SEQUENCE [LARGE SCALE GENOMIC DNA]</scope>
    <source>
        <strain evidence="3">36N120E</strain>
    </source>
</reference>
<evidence type="ECO:0000256" key="1">
    <source>
        <dbReference type="RuleBase" id="RU368003"/>
    </source>
</evidence>
<proteinExistence type="inferred from homology"/>
<keyword evidence="4" id="KW-1185">Reference proteome</keyword>
<keyword evidence="1" id="KW-0238">DNA-binding</keyword>
<protein>
    <recommendedName>
        <fullName evidence="1">Nuclear nucleic acid-binding protein C1D</fullName>
    </recommendedName>
</protein>
<keyword evidence="1" id="KW-0698">rRNA processing</keyword>
<dbReference type="EMBL" id="LDAU01000063">
    <property type="protein sequence ID" value="KRX08509.1"/>
    <property type="molecule type" value="Genomic_DNA"/>
</dbReference>
<dbReference type="InterPro" id="IPR011082">
    <property type="entry name" value="Exosome-assoc_fac/DNA_repair"/>
</dbReference>
<dbReference type="GO" id="GO:0005730">
    <property type="term" value="C:nucleolus"/>
    <property type="evidence" value="ECO:0007669"/>
    <property type="project" value="UniProtKB-SubCell"/>
</dbReference>
<comment type="subunit">
    <text evidence="1">Monomer and homodimer.</text>
</comment>
<gene>
    <name evidence="3" type="ORF">PPERSA_12990</name>
</gene>
<keyword evidence="1" id="KW-0694">RNA-binding</keyword>